<evidence type="ECO:0000313" key="3">
    <source>
        <dbReference type="EMBL" id="ESW25011.1"/>
    </source>
</evidence>
<keyword evidence="1" id="KW-0812">Transmembrane</keyword>
<keyword evidence="1" id="KW-0472">Membrane</keyword>
<dbReference type="Pfam" id="PF20680">
    <property type="entry name" value="DUF6817"/>
    <property type="match status" value="1"/>
</dbReference>
<accession>V7C7W7</accession>
<dbReference type="OMA" id="TFLLMTM"/>
<dbReference type="Proteomes" id="UP000000226">
    <property type="component" value="Chromosome 3"/>
</dbReference>
<proteinExistence type="predicted"/>
<sequence length="457" mass="52214">MIRFLTTRHVSVLIIFLISFFNIKTLILLLFLRLLFVLHQTITMASSTQTLLERARPFLRGDLQSIHQNLPSLVAVLQSVGAGECWHKHGSFLHHLLDIYRILALWKAPHSVCLCGLFHSAYSNSYVNLAIFDPSTGREVVRHHVGHQAESLIHLFCVVPRQTLIHDDLLFHYSDQELVQHLAEADISLRNAKEKGVFDGEEGWRKKLQGLVPAEGVEVKHIRTGEGVRVSRRIVGIFVMMTMADFCDQLFGFQDVLFDNANGRLEFSGNNLAVVWPGDGKPGLWMNSISRMGAVYRLIVREEEIWIEEKRRKVGGVVVDVERNEDIELVLPPVFDECTRVLEAGDQIVARDLYWEGVCEREMGKIEELMVQSISKNPFVGEPYVVLSQVCLTEGRFEEAEKHAEKGLRLLLEWGCPWDKRNSWEGWVAWSRVLLMKAKDKSWPNTSWGILNLGLVK</sequence>
<reference evidence="4" key="1">
    <citation type="journal article" date="2014" name="Nat. Genet.">
        <title>A reference genome for common bean and genome-wide analysis of dual domestications.</title>
        <authorList>
            <person name="Schmutz J."/>
            <person name="McClean P.E."/>
            <person name="Mamidi S."/>
            <person name="Wu G.A."/>
            <person name="Cannon S.B."/>
            <person name="Grimwood J."/>
            <person name="Jenkins J."/>
            <person name="Shu S."/>
            <person name="Song Q."/>
            <person name="Chavarro C."/>
            <person name="Torres-Torres M."/>
            <person name="Geffroy V."/>
            <person name="Moghaddam S.M."/>
            <person name="Gao D."/>
            <person name="Abernathy B."/>
            <person name="Barry K."/>
            <person name="Blair M."/>
            <person name="Brick M.A."/>
            <person name="Chovatia M."/>
            <person name="Gepts P."/>
            <person name="Goodstein D.M."/>
            <person name="Gonzales M."/>
            <person name="Hellsten U."/>
            <person name="Hyten D.L."/>
            <person name="Jia G."/>
            <person name="Kelly J.D."/>
            <person name="Kudrna D."/>
            <person name="Lee R."/>
            <person name="Richard M.M."/>
            <person name="Miklas P.N."/>
            <person name="Osorno J.M."/>
            <person name="Rodrigues J."/>
            <person name="Thareau V."/>
            <person name="Urrea C.A."/>
            <person name="Wang M."/>
            <person name="Yu Y."/>
            <person name="Zhang M."/>
            <person name="Wing R.A."/>
            <person name="Cregan P.B."/>
            <person name="Rokhsar D.S."/>
            <person name="Jackson S.A."/>
        </authorList>
    </citation>
    <scope>NUCLEOTIDE SEQUENCE [LARGE SCALE GENOMIC DNA]</scope>
    <source>
        <strain evidence="4">cv. G19833</strain>
    </source>
</reference>
<protein>
    <recommendedName>
        <fullName evidence="2">DUF6817 domain-containing protein</fullName>
    </recommendedName>
</protein>
<dbReference type="EMBL" id="CM002290">
    <property type="protein sequence ID" value="ESW25011.1"/>
    <property type="molecule type" value="Genomic_DNA"/>
</dbReference>
<dbReference type="PANTHER" id="PTHR37391">
    <property type="entry name" value="E3 UBIQUITIN-PROTEIN LIGASE"/>
    <property type="match status" value="1"/>
</dbReference>
<dbReference type="InterPro" id="IPR049202">
    <property type="entry name" value="DUF6817"/>
</dbReference>
<keyword evidence="4" id="KW-1185">Reference proteome</keyword>
<organism evidence="3 4">
    <name type="scientific">Phaseolus vulgaris</name>
    <name type="common">Kidney bean</name>
    <name type="synonym">French bean</name>
    <dbReference type="NCBI Taxonomy" id="3885"/>
    <lineage>
        <taxon>Eukaryota</taxon>
        <taxon>Viridiplantae</taxon>
        <taxon>Streptophyta</taxon>
        <taxon>Embryophyta</taxon>
        <taxon>Tracheophyta</taxon>
        <taxon>Spermatophyta</taxon>
        <taxon>Magnoliopsida</taxon>
        <taxon>eudicotyledons</taxon>
        <taxon>Gunneridae</taxon>
        <taxon>Pentapetalae</taxon>
        <taxon>rosids</taxon>
        <taxon>fabids</taxon>
        <taxon>Fabales</taxon>
        <taxon>Fabaceae</taxon>
        <taxon>Papilionoideae</taxon>
        <taxon>50 kb inversion clade</taxon>
        <taxon>NPAAA clade</taxon>
        <taxon>indigoferoid/millettioid clade</taxon>
        <taxon>Phaseoleae</taxon>
        <taxon>Phaseolus</taxon>
    </lineage>
</organism>
<name>V7C7W7_PHAVU</name>
<evidence type="ECO:0000313" key="4">
    <source>
        <dbReference type="Proteomes" id="UP000000226"/>
    </source>
</evidence>
<evidence type="ECO:0000259" key="2">
    <source>
        <dbReference type="Pfam" id="PF20680"/>
    </source>
</evidence>
<dbReference type="AlphaFoldDB" id="V7C7W7"/>
<dbReference type="OrthoDB" id="2306007at2759"/>
<feature type="domain" description="DUF6817" evidence="2">
    <location>
        <begin position="76"/>
        <end position="161"/>
    </location>
</feature>
<dbReference type="Gramene" id="ESW25011">
    <property type="protein sequence ID" value="ESW25011"/>
    <property type="gene ID" value="PHAVU_003G000800g"/>
</dbReference>
<evidence type="ECO:0000256" key="1">
    <source>
        <dbReference type="SAM" id="Phobius"/>
    </source>
</evidence>
<dbReference type="PANTHER" id="PTHR37391:SF2">
    <property type="entry name" value="E3 UBIQUITIN-PROTEIN LIGASE"/>
    <property type="match status" value="1"/>
</dbReference>
<keyword evidence="1" id="KW-1133">Transmembrane helix</keyword>
<dbReference type="eggNOG" id="ENOG502QT11">
    <property type="taxonomic scope" value="Eukaryota"/>
</dbReference>
<feature type="transmembrane region" description="Helical" evidence="1">
    <location>
        <begin position="12"/>
        <end position="36"/>
    </location>
</feature>
<gene>
    <name evidence="3" type="ORF">PHAVU_003G000800g</name>
</gene>